<dbReference type="Proteomes" id="UP001451303">
    <property type="component" value="Unassembled WGS sequence"/>
</dbReference>
<evidence type="ECO:0000313" key="2">
    <source>
        <dbReference type="EMBL" id="KAL0471492.1"/>
    </source>
</evidence>
<protein>
    <submittedName>
        <fullName evidence="2">Uncharacterized protein</fullName>
    </submittedName>
</protein>
<reference evidence="2 3" key="1">
    <citation type="submission" date="2023-09" db="EMBL/GenBank/DDBJ databases">
        <title>Multi-omics analysis of a traditional fermented food reveals byproduct-associated fungal strains for waste-to-food upcycling.</title>
        <authorList>
            <consortium name="Lawrence Berkeley National Laboratory"/>
            <person name="Rekdal V.M."/>
            <person name="Villalobos-Escobedo J.M."/>
            <person name="Rodriguez-Valeron N."/>
            <person name="Garcia M.O."/>
            <person name="Vasquez D.P."/>
            <person name="Damayanti I."/>
            <person name="Sorensen P.M."/>
            <person name="Baidoo E.E."/>
            <person name="De Carvalho A.C."/>
            <person name="Riley R."/>
            <person name="Lipzen A."/>
            <person name="He G."/>
            <person name="Yan M."/>
            <person name="Haridas S."/>
            <person name="Daum C."/>
            <person name="Yoshinaga Y."/>
            <person name="Ng V."/>
            <person name="Grigoriev I.V."/>
            <person name="Munk R."/>
            <person name="Nuraida L."/>
            <person name="Wijaya C.H."/>
            <person name="Morales P.-C."/>
            <person name="Keasling J.D."/>
        </authorList>
    </citation>
    <scope>NUCLEOTIDE SEQUENCE [LARGE SCALE GENOMIC DNA]</scope>
    <source>
        <strain evidence="2 3">FGSC 2613</strain>
    </source>
</reference>
<name>A0ABR3DGI5_NEUIN</name>
<feature type="region of interest" description="Disordered" evidence="1">
    <location>
        <begin position="1"/>
        <end position="24"/>
    </location>
</feature>
<organism evidence="2 3">
    <name type="scientific">Neurospora intermedia</name>
    <dbReference type="NCBI Taxonomy" id="5142"/>
    <lineage>
        <taxon>Eukaryota</taxon>
        <taxon>Fungi</taxon>
        <taxon>Dikarya</taxon>
        <taxon>Ascomycota</taxon>
        <taxon>Pezizomycotina</taxon>
        <taxon>Sordariomycetes</taxon>
        <taxon>Sordariomycetidae</taxon>
        <taxon>Sordariales</taxon>
        <taxon>Sordariaceae</taxon>
        <taxon>Neurospora</taxon>
    </lineage>
</organism>
<dbReference type="EMBL" id="JAVLET010000003">
    <property type="protein sequence ID" value="KAL0471492.1"/>
    <property type="molecule type" value="Genomic_DNA"/>
</dbReference>
<sequence>MLKRANPRDDGAKQTSLSPAADLPTAEHPLTRLIFGVWGQERDGTPNTTLPGPGQFACSLDGVHYNPSNGRIARAPPTAVSEVKRCPSKAACEASRRDHGLDVLGNRKVAYLDPYLEEELHRRLYTSRVGTRGPAPSSKTDLYGLDLASLQEFCSAVAEHVKPIGPKAEGVLHFWTGPSALRWHVVTAMRNFPFLWLAMSGPLWVEPWPDPVLTFPPLHDRRLTLSVAGSQPKNCAGELTAAIYLDEAVLGLRTGTSD</sequence>
<evidence type="ECO:0000256" key="1">
    <source>
        <dbReference type="SAM" id="MobiDB-lite"/>
    </source>
</evidence>
<comment type="caution">
    <text evidence="2">The sequence shown here is derived from an EMBL/GenBank/DDBJ whole genome shotgun (WGS) entry which is preliminary data.</text>
</comment>
<gene>
    <name evidence="2" type="ORF">QR685DRAFT_542798</name>
</gene>
<keyword evidence="3" id="KW-1185">Reference proteome</keyword>
<accession>A0ABR3DGI5</accession>
<evidence type="ECO:0000313" key="3">
    <source>
        <dbReference type="Proteomes" id="UP001451303"/>
    </source>
</evidence>
<proteinExistence type="predicted"/>
<feature type="compositionally biased region" description="Basic and acidic residues" evidence="1">
    <location>
        <begin position="1"/>
        <end position="12"/>
    </location>
</feature>